<evidence type="ECO:0000313" key="1">
    <source>
        <dbReference type="EMBL" id="KGF72723.1"/>
    </source>
</evidence>
<evidence type="ECO:0000313" key="2">
    <source>
        <dbReference type="Proteomes" id="UP000030170"/>
    </source>
</evidence>
<name>A0A098TPG2_9CYAN</name>
<gene>
    <name evidence="1" type="ORF">DO97_05070</name>
</gene>
<proteinExistence type="predicted"/>
<reference evidence="1 2" key="1">
    <citation type="journal article" date="2014" name="Mol. Ecol.">
        <title>Evolution of Synechococcus.</title>
        <authorList>
            <person name="Dvorak P."/>
            <person name="Casamatta D."/>
            <person name="Hasler P."/>
            <person name="Poulickova A."/>
            <person name="Ondrej V."/>
            <person name="Sanges R."/>
        </authorList>
    </citation>
    <scope>NUCLEOTIDE SEQUENCE [LARGE SCALE GENOMIC DNA]</scope>
    <source>
        <strain evidence="1 2">CAUP A 1101</strain>
    </source>
</reference>
<dbReference type="RefSeq" id="WP_036532940.1">
    <property type="nucleotide sequence ID" value="NZ_JJML01000019.1"/>
</dbReference>
<dbReference type="STRING" id="1497020.DO97_05070"/>
<accession>A0A098TPG2</accession>
<keyword evidence="2" id="KW-1185">Reference proteome</keyword>
<comment type="caution">
    <text evidence="1">The sequence shown here is derived from an EMBL/GenBank/DDBJ whole genome shotgun (WGS) entry which is preliminary data.</text>
</comment>
<protein>
    <submittedName>
        <fullName evidence="1">Uncharacterized protein</fullName>
    </submittedName>
</protein>
<dbReference type="Proteomes" id="UP000030170">
    <property type="component" value="Unassembled WGS sequence"/>
</dbReference>
<dbReference type="EMBL" id="JJML01000019">
    <property type="protein sequence ID" value="KGF72723.1"/>
    <property type="molecule type" value="Genomic_DNA"/>
</dbReference>
<organism evidence="1 2">
    <name type="scientific">Neosynechococcus sphagnicola sy1</name>
    <dbReference type="NCBI Taxonomy" id="1497020"/>
    <lineage>
        <taxon>Bacteria</taxon>
        <taxon>Bacillati</taxon>
        <taxon>Cyanobacteriota</taxon>
        <taxon>Cyanophyceae</taxon>
        <taxon>Neosynechococcales</taxon>
        <taxon>Neosynechococcaceae</taxon>
        <taxon>Neosynechococcus</taxon>
    </lineage>
</organism>
<dbReference type="AlphaFoldDB" id="A0A098TPG2"/>
<sequence>MTQTVTLDDMAQLQTCLSLAQEVSQHSQASIAFKQLQQQLGTDTPRVAELLEVLWREVLAARRSAEFWQQVSNVEKEISERMAASHLQLQRNYLRLMQEQ</sequence>